<protein>
    <recommendedName>
        <fullName evidence="3">SnoaL-like domain-containing protein</fullName>
    </recommendedName>
</protein>
<dbReference type="STRING" id="1220924.W2RI60"/>
<dbReference type="InterPro" id="IPR032710">
    <property type="entry name" value="NTF2-like_dom_sf"/>
</dbReference>
<dbReference type="VEuPathDB" id="FungiDB:HMPREF1541_08484"/>
<evidence type="ECO:0000313" key="2">
    <source>
        <dbReference type="Proteomes" id="UP000030752"/>
    </source>
</evidence>
<dbReference type="Proteomes" id="UP000030752">
    <property type="component" value="Unassembled WGS sequence"/>
</dbReference>
<name>W2RI60_CYPE1</name>
<evidence type="ECO:0000313" key="1">
    <source>
        <dbReference type="EMBL" id="ETN36207.1"/>
    </source>
</evidence>
<keyword evidence="2" id="KW-1185">Reference proteome</keyword>
<reference evidence="1 2" key="1">
    <citation type="submission" date="2013-03" db="EMBL/GenBank/DDBJ databases">
        <title>The Genome Sequence of Phialophora europaea CBS 101466.</title>
        <authorList>
            <consortium name="The Broad Institute Genomics Platform"/>
            <person name="Cuomo C."/>
            <person name="de Hoog S."/>
            <person name="Gorbushina A."/>
            <person name="Walker B."/>
            <person name="Young S.K."/>
            <person name="Zeng Q."/>
            <person name="Gargeya S."/>
            <person name="Fitzgerald M."/>
            <person name="Haas B."/>
            <person name="Abouelleil A."/>
            <person name="Allen A.W."/>
            <person name="Alvarado L."/>
            <person name="Arachchi H.M."/>
            <person name="Berlin A.M."/>
            <person name="Chapman S.B."/>
            <person name="Gainer-Dewar J."/>
            <person name="Goldberg J."/>
            <person name="Griggs A."/>
            <person name="Gujja S."/>
            <person name="Hansen M."/>
            <person name="Howarth C."/>
            <person name="Imamovic A."/>
            <person name="Ireland A."/>
            <person name="Larimer J."/>
            <person name="McCowan C."/>
            <person name="Murphy C."/>
            <person name="Pearson M."/>
            <person name="Poon T.W."/>
            <person name="Priest M."/>
            <person name="Roberts A."/>
            <person name="Saif S."/>
            <person name="Shea T."/>
            <person name="Sisk P."/>
            <person name="Sykes S."/>
            <person name="Wortman J."/>
            <person name="Nusbaum C."/>
            <person name="Birren B."/>
        </authorList>
    </citation>
    <scope>NUCLEOTIDE SEQUENCE [LARGE SCALE GENOMIC DNA]</scope>
    <source>
        <strain evidence="1 2">CBS 101466</strain>
    </source>
</reference>
<gene>
    <name evidence="1" type="ORF">HMPREF1541_08484</name>
</gene>
<dbReference type="HOGENOM" id="CLU_107714_2_0_1"/>
<dbReference type="InParanoid" id="W2RI60"/>
<proteinExistence type="predicted"/>
<accession>W2RI60</accession>
<dbReference type="GeneID" id="19975823"/>
<evidence type="ECO:0008006" key="3">
    <source>
        <dbReference type="Google" id="ProtNLM"/>
    </source>
</evidence>
<dbReference type="OrthoDB" id="3468019at2759"/>
<organism evidence="1 2">
    <name type="scientific">Cyphellophora europaea (strain CBS 101466)</name>
    <name type="common">Phialophora europaea</name>
    <dbReference type="NCBI Taxonomy" id="1220924"/>
    <lineage>
        <taxon>Eukaryota</taxon>
        <taxon>Fungi</taxon>
        <taxon>Dikarya</taxon>
        <taxon>Ascomycota</taxon>
        <taxon>Pezizomycotina</taxon>
        <taxon>Eurotiomycetes</taxon>
        <taxon>Chaetothyriomycetidae</taxon>
        <taxon>Chaetothyriales</taxon>
        <taxon>Cyphellophoraceae</taxon>
        <taxon>Cyphellophora</taxon>
    </lineage>
</organism>
<dbReference type="RefSeq" id="XP_008721025.1">
    <property type="nucleotide sequence ID" value="XM_008722803.1"/>
</dbReference>
<sequence length="146" mass="16558">MSTYRGSTPNNIDPRIVDFYANFYRISDDPSEQAHVEYADSLTKDGTLVMGTKKGTGYDNILELRKGLWSGPIKTRKHHLKQIFPFGDDSKNVMLHGFVDYGLKNGKEVQVEWAGRAVLVEEEGKLKMKEYQVYLDSAPVLNAVKE</sequence>
<dbReference type="AlphaFoldDB" id="W2RI60"/>
<dbReference type="EMBL" id="KB822725">
    <property type="protein sequence ID" value="ETN36207.1"/>
    <property type="molecule type" value="Genomic_DNA"/>
</dbReference>
<dbReference type="PANTHER" id="PTHR39401">
    <property type="entry name" value="SNOAL-LIKE DOMAIN-CONTAINING PROTEIN"/>
    <property type="match status" value="1"/>
</dbReference>
<dbReference type="eggNOG" id="ENOG502S7KH">
    <property type="taxonomic scope" value="Eukaryota"/>
</dbReference>
<dbReference type="SUPFAM" id="SSF54427">
    <property type="entry name" value="NTF2-like"/>
    <property type="match status" value="1"/>
</dbReference>
<dbReference type="PANTHER" id="PTHR39401:SF1">
    <property type="entry name" value="SNOAL-LIKE DOMAIN-CONTAINING PROTEIN"/>
    <property type="match status" value="1"/>
</dbReference>